<name>X0VX27_9ZZZZ</name>
<comment type="caution">
    <text evidence="2">The sequence shown here is derived from an EMBL/GenBank/DDBJ whole genome shotgun (WGS) entry which is preliminary data.</text>
</comment>
<dbReference type="SUPFAM" id="SSF46548">
    <property type="entry name" value="alpha-helical ferredoxin"/>
    <property type="match status" value="1"/>
</dbReference>
<feature type="non-terminal residue" evidence="2">
    <location>
        <position position="46"/>
    </location>
</feature>
<gene>
    <name evidence="2" type="ORF">S01H1_53275</name>
</gene>
<dbReference type="PROSITE" id="PS00198">
    <property type="entry name" value="4FE4S_FER_1"/>
    <property type="match status" value="1"/>
</dbReference>
<dbReference type="EMBL" id="BARS01034493">
    <property type="protein sequence ID" value="GAG22875.1"/>
    <property type="molecule type" value="Genomic_DNA"/>
</dbReference>
<dbReference type="InterPro" id="IPR017900">
    <property type="entry name" value="4Fe4S_Fe_S_CS"/>
</dbReference>
<evidence type="ECO:0000313" key="2">
    <source>
        <dbReference type="EMBL" id="GAG22875.1"/>
    </source>
</evidence>
<organism evidence="2">
    <name type="scientific">marine sediment metagenome</name>
    <dbReference type="NCBI Taxonomy" id="412755"/>
    <lineage>
        <taxon>unclassified sequences</taxon>
        <taxon>metagenomes</taxon>
        <taxon>ecological metagenomes</taxon>
    </lineage>
</organism>
<proteinExistence type="predicted"/>
<reference evidence="2" key="1">
    <citation type="journal article" date="2014" name="Front. Microbiol.">
        <title>High frequency of phylogenetically diverse reductive dehalogenase-homologous genes in deep subseafloor sedimentary metagenomes.</title>
        <authorList>
            <person name="Kawai M."/>
            <person name="Futagami T."/>
            <person name="Toyoda A."/>
            <person name="Takaki Y."/>
            <person name="Nishi S."/>
            <person name="Hori S."/>
            <person name="Arai W."/>
            <person name="Tsubouchi T."/>
            <person name="Morono Y."/>
            <person name="Uchiyama I."/>
            <person name="Ito T."/>
            <person name="Fujiyama A."/>
            <person name="Inagaki F."/>
            <person name="Takami H."/>
        </authorList>
    </citation>
    <scope>NUCLEOTIDE SEQUENCE</scope>
    <source>
        <strain evidence="2">Expedition CK06-06</strain>
    </source>
</reference>
<dbReference type="PROSITE" id="PS51379">
    <property type="entry name" value="4FE4S_FER_2"/>
    <property type="match status" value="1"/>
</dbReference>
<accession>X0VX27</accession>
<sequence length="46" mass="5054">MSKESGLAEIFVDDVNMFRACEQCGLCSSACPLTGVDGFNIRRILR</sequence>
<dbReference type="InterPro" id="IPR017896">
    <property type="entry name" value="4Fe4S_Fe-S-bd"/>
</dbReference>
<evidence type="ECO:0000259" key="1">
    <source>
        <dbReference type="PROSITE" id="PS51379"/>
    </source>
</evidence>
<dbReference type="AlphaFoldDB" id="X0VX27"/>
<feature type="domain" description="4Fe-4S ferredoxin-type" evidence="1">
    <location>
        <begin position="11"/>
        <end position="41"/>
    </location>
</feature>
<protein>
    <recommendedName>
        <fullName evidence="1">4Fe-4S ferredoxin-type domain-containing protein</fullName>
    </recommendedName>
</protein>